<gene>
    <name evidence="3" type="ordered locus">Rru_A3525</name>
</gene>
<evidence type="ECO:0000313" key="3">
    <source>
        <dbReference type="EMBL" id="ABC24319.1"/>
    </source>
</evidence>
<accession>Q2RNH6</accession>
<dbReference type="STRING" id="269796.Rru_A3525"/>
<feature type="region of interest" description="Disordered" evidence="1">
    <location>
        <begin position="156"/>
        <end position="212"/>
    </location>
</feature>
<dbReference type="EMBL" id="CP000230">
    <property type="protein sequence ID" value="ABC24319.1"/>
    <property type="molecule type" value="Genomic_DNA"/>
</dbReference>
<sequence>MGGGRGGFATVPLALLMVTLAGVIVLARLAPGSPDDLRQAKLTHAKMAALERALVTFAALQGRLPCPAALAQGDEAPCADAVVSLGGVPTASLGLDPTAGRDAWGRLFTYGVTTALARPGGWTGGAAGAVIVRPRPGITKPKAWVLVSHGENGRGARRANATLVDDPAGPRERDNLGRPPDGDMPGFAAGPHDGAEPGGEGYDDLLRAGDPP</sequence>
<dbReference type="eggNOG" id="COG2165">
    <property type="taxonomic scope" value="Bacteria"/>
</dbReference>
<keyword evidence="2" id="KW-1133">Transmembrane helix</keyword>
<organism evidence="3 4">
    <name type="scientific">Rhodospirillum rubrum (strain ATCC 11170 / ATH 1.1.1 / DSM 467 / LMG 4362 / NCIMB 8255 / S1)</name>
    <dbReference type="NCBI Taxonomy" id="269796"/>
    <lineage>
        <taxon>Bacteria</taxon>
        <taxon>Pseudomonadati</taxon>
        <taxon>Pseudomonadota</taxon>
        <taxon>Alphaproteobacteria</taxon>
        <taxon>Rhodospirillales</taxon>
        <taxon>Rhodospirillaceae</taxon>
        <taxon>Rhodospirillum</taxon>
    </lineage>
</organism>
<dbReference type="EnsemblBacteria" id="ABC24319">
    <property type="protein sequence ID" value="ABC24319"/>
    <property type="gene ID" value="Rru_A3525"/>
</dbReference>
<name>Q2RNH6_RHORT</name>
<feature type="transmembrane region" description="Helical" evidence="2">
    <location>
        <begin position="6"/>
        <end position="29"/>
    </location>
</feature>
<evidence type="ECO:0000256" key="1">
    <source>
        <dbReference type="SAM" id="MobiDB-lite"/>
    </source>
</evidence>
<keyword evidence="2" id="KW-0472">Membrane</keyword>
<dbReference type="PATRIC" id="fig|269796.9.peg.3642"/>
<proteinExistence type="predicted"/>
<evidence type="ECO:0000313" key="4">
    <source>
        <dbReference type="Proteomes" id="UP000001929"/>
    </source>
</evidence>
<keyword evidence="2" id="KW-0812">Transmembrane</keyword>
<dbReference type="RefSeq" id="WP_011391272.1">
    <property type="nucleotide sequence ID" value="NC_007643.1"/>
</dbReference>
<dbReference type="AlphaFoldDB" id="Q2RNH6"/>
<evidence type="ECO:0000256" key="2">
    <source>
        <dbReference type="SAM" id="Phobius"/>
    </source>
</evidence>
<reference evidence="3 4" key="1">
    <citation type="journal article" date="2011" name="Stand. Genomic Sci.">
        <title>Complete genome sequence of Rhodospirillum rubrum type strain (S1).</title>
        <authorList>
            <person name="Munk A.C."/>
            <person name="Copeland A."/>
            <person name="Lucas S."/>
            <person name="Lapidus A."/>
            <person name="Del Rio T.G."/>
            <person name="Barry K."/>
            <person name="Detter J.C."/>
            <person name="Hammon N."/>
            <person name="Israni S."/>
            <person name="Pitluck S."/>
            <person name="Brettin T."/>
            <person name="Bruce D."/>
            <person name="Han C."/>
            <person name="Tapia R."/>
            <person name="Gilna P."/>
            <person name="Schmutz J."/>
            <person name="Larimer F."/>
            <person name="Land M."/>
            <person name="Kyrpides N.C."/>
            <person name="Mavromatis K."/>
            <person name="Richardson P."/>
            <person name="Rohde M."/>
            <person name="Goker M."/>
            <person name="Klenk H.P."/>
            <person name="Zhang Y."/>
            <person name="Roberts G.P."/>
            <person name="Reslewic S."/>
            <person name="Schwartz D.C."/>
        </authorList>
    </citation>
    <scope>NUCLEOTIDE SEQUENCE [LARGE SCALE GENOMIC DNA]</scope>
    <source>
        <strain evidence="4">ATCC 11170 / ATH 1.1.1 / DSM 467 / LMG 4362 / NCIMB 8255 / S1</strain>
    </source>
</reference>
<dbReference type="PhylomeDB" id="Q2RNH6"/>
<dbReference type="HOGENOM" id="CLU_1204050_0_0_5"/>
<protein>
    <recommendedName>
        <fullName evidence="5">General secretion pathway protein H</fullName>
    </recommendedName>
</protein>
<evidence type="ECO:0008006" key="5">
    <source>
        <dbReference type="Google" id="ProtNLM"/>
    </source>
</evidence>
<dbReference type="Proteomes" id="UP000001929">
    <property type="component" value="Chromosome"/>
</dbReference>
<keyword evidence="4" id="KW-1185">Reference proteome</keyword>
<dbReference type="KEGG" id="rru:Rru_A3525"/>